<protein>
    <submittedName>
        <fullName evidence="1">Uncharacterized protein</fullName>
    </submittedName>
</protein>
<evidence type="ECO:0000313" key="1">
    <source>
        <dbReference type="EMBL" id="AIC10210.1"/>
    </source>
</evidence>
<dbReference type="HOGENOM" id="CLU_1884974_0_0_6"/>
<dbReference type="PATRIC" id="fig|155920.8.peg.1949"/>
<proteinExistence type="predicted"/>
<name>A0A060H4F8_XYLFS</name>
<reference evidence="1 2" key="1">
    <citation type="submission" date="2013-08" db="EMBL/GenBank/DDBJ databases">
        <authorList>
            <person name="Stouthamer R."/>
            <person name="Nunney L."/>
        </authorList>
    </citation>
    <scope>NUCLEOTIDE SEQUENCE [LARGE SCALE GENOMIC DNA]</scope>
    <source>
        <strain evidence="2">ann-1</strain>
    </source>
</reference>
<gene>
    <name evidence="1" type="ORF">D934_08405</name>
</gene>
<organism evidence="1 2">
    <name type="scientific">Xylella fastidiosa subsp. sandyi Ann-1</name>
    <dbReference type="NCBI Taxonomy" id="155920"/>
    <lineage>
        <taxon>Bacteria</taxon>
        <taxon>Pseudomonadati</taxon>
        <taxon>Pseudomonadota</taxon>
        <taxon>Gammaproteobacteria</taxon>
        <taxon>Lysobacterales</taxon>
        <taxon>Lysobacteraceae</taxon>
        <taxon>Xylella</taxon>
    </lineage>
</organism>
<dbReference type="Proteomes" id="UP000027215">
    <property type="component" value="Chromosome"/>
</dbReference>
<accession>A0A060H4F8</accession>
<sequence>MTLFYRNGIKDMAGIGYSSYNDPRLQPPQDDAKEYFAERVDARVQDYLSDPEKIEEADEWVAGTLSAAHYKEMEIVLADLHALPSDQLSDSDVLARLYALAEVQGLARMEQLRILAEQDVQEDIQTAQEAHWYHRSGIDAMQENYA</sequence>
<dbReference type="EMBL" id="CP006696">
    <property type="protein sequence ID" value="AIC10210.1"/>
    <property type="molecule type" value="Genomic_DNA"/>
</dbReference>
<evidence type="ECO:0000313" key="2">
    <source>
        <dbReference type="Proteomes" id="UP000027215"/>
    </source>
</evidence>
<dbReference type="KEGG" id="xfs:D934_08405"/>
<dbReference type="AlphaFoldDB" id="A0A060H4F8"/>